<organism evidence="2 3">
    <name type="scientific">Drosophila simulans</name>
    <name type="common">Fruit fly</name>
    <dbReference type="NCBI Taxonomy" id="7240"/>
    <lineage>
        <taxon>Eukaryota</taxon>
        <taxon>Metazoa</taxon>
        <taxon>Ecdysozoa</taxon>
        <taxon>Arthropoda</taxon>
        <taxon>Hexapoda</taxon>
        <taxon>Insecta</taxon>
        <taxon>Pterygota</taxon>
        <taxon>Neoptera</taxon>
        <taxon>Endopterygota</taxon>
        <taxon>Diptera</taxon>
        <taxon>Brachycera</taxon>
        <taxon>Muscomorpha</taxon>
        <taxon>Ephydroidea</taxon>
        <taxon>Drosophilidae</taxon>
        <taxon>Drosophila</taxon>
        <taxon>Sophophora</taxon>
    </lineage>
</organism>
<reference evidence="2 3" key="1">
    <citation type="journal article" date="2007" name="Nature">
        <title>Evolution of genes and genomes on the Drosophila phylogeny.</title>
        <authorList>
            <consortium name="Drosophila 12 Genomes Consortium"/>
            <person name="Clark A.G."/>
            <person name="Eisen M.B."/>
            <person name="Smith D.R."/>
            <person name="Bergman C.M."/>
            <person name="Oliver B."/>
            <person name="Markow T.A."/>
            <person name="Kaufman T.C."/>
            <person name="Kellis M."/>
            <person name="Gelbart W."/>
            <person name="Iyer V.N."/>
            <person name="Pollard D.A."/>
            <person name="Sackton T.B."/>
            <person name="Larracuente A.M."/>
            <person name="Singh N.D."/>
            <person name="Abad J.P."/>
            <person name="Abt D.N."/>
            <person name="Adryan B."/>
            <person name="Aguade M."/>
            <person name="Akashi H."/>
            <person name="Anderson W.W."/>
            <person name="Aquadro C.F."/>
            <person name="Ardell D.H."/>
            <person name="Arguello R."/>
            <person name="Artieri C.G."/>
            <person name="Barbash D.A."/>
            <person name="Barker D."/>
            <person name="Barsanti P."/>
            <person name="Batterham P."/>
            <person name="Batzoglou S."/>
            <person name="Begun D."/>
            <person name="Bhutkar A."/>
            <person name="Blanco E."/>
            <person name="Bosak S.A."/>
            <person name="Bradley R.K."/>
            <person name="Brand A.D."/>
            <person name="Brent M.R."/>
            <person name="Brooks A.N."/>
            <person name="Brown R.H."/>
            <person name="Butlin R.K."/>
            <person name="Caggese C."/>
            <person name="Calvi B.R."/>
            <person name="Bernardo de Carvalho A."/>
            <person name="Caspi A."/>
            <person name="Castrezana S."/>
            <person name="Celniker S.E."/>
            <person name="Chang J.L."/>
            <person name="Chapple C."/>
            <person name="Chatterji S."/>
            <person name="Chinwalla A."/>
            <person name="Civetta A."/>
            <person name="Clifton S.W."/>
            <person name="Comeron J.M."/>
            <person name="Costello J.C."/>
            <person name="Coyne J.A."/>
            <person name="Daub J."/>
            <person name="David R.G."/>
            <person name="Delcher A.L."/>
            <person name="Delehaunty K."/>
            <person name="Do C.B."/>
            <person name="Ebling H."/>
            <person name="Edwards K."/>
            <person name="Eickbush T."/>
            <person name="Evans J.D."/>
            <person name="Filipski A."/>
            <person name="Findeiss S."/>
            <person name="Freyhult E."/>
            <person name="Fulton L."/>
            <person name="Fulton R."/>
            <person name="Garcia A.C."/>
            <person name="Gardiner A."/>
            <person name="Garfield D.A."/>
            <person name="Garvin B.E."/>
            <person name="Gibson G."/>
            <person name="Gilbert D."/>
            <person name="Gnerre S."/>
            <person name="Godfrey J."/>
            <person name="Good R."/>
            <person name="Gotea V."/>
            <person name="Gravely B."/>
            <person name="Greenberg A.J."/>
            <person name="Griffiths-Jones S."/>
            <person name="Gross S."/>
            <person name="Guigo R."/>
            <person name="Gustafson E.A."/>
            <person name="Haerty W."/>
            <person name="Hahn M.W."/>
            <person name="Halligan D.L."/>
            <person name="Halpern A.L."/>
            <person name="Halter G.M."/>
            <person name="Han M.V."/>
            <person name="Heger A."/>
            <person name="Hillier L."/>
            <person name="Hinrichs A.S."/>
            <person name="Holmes I."/>
            <person name="Hoskins R.A."/>
            <person name="Hubisz M.J."/>
            <person name="Hultmark D."/>
            <person name="Huntley M.A."/>
            <person name="Jaffe D.B."/>
            <person name="Jagadeeshan S."/>
            <person name="Jeck W.R."/>
            <person name="Johnson J."/>
            <person name="Jones C.D."/>
            <person name="Jordan W.C."/>
            <person name="Karpen G.H."/>
            <person name="Kataoka E."/>
            <person name="Keightley P.D."/>
            <person name="Kheradpour P."/>
            <person name="Kirkness E.F."/>
            <person name="Koerich L.B."/>
            <person name="Kristiansen K."/>
            <person name="Kudrna D."/>
            <person name="Kulathinal R.J."/>
            <person name="Kumar S."/>
            <person name="Kwok R."/>
            <person name="Lander E."/>
            <person name="Langley C.H."/>
            <person name="Lapoint R."/>
            <person name="Lazzaro B.P."/>
            <person name="Lee S.J."/>
            <person name="Levesque L."/>
            <person name="Li R."/>
            <person name="Lin C.F."/>
            <person name="Lin M.F."/>
            <person name="Lindblad-Toh K."/>
            <person name="Llopart A."/>
            <person name="Long M."/>
            <person name="Low L."/>
            <person name="Lozovsky E."/>
            <person name="Lu J."/>
            <person name="Luo M."/>
            <person name="Machado C.A."/>
            <person name="Makalowski W."/>
            <person name="Marzo M."/>
            <person name="Matsuda M."/>
            <person name="Matzkin L."/>
            <person name="McAllister B."/>
            <person name="McBride C.S."/>
            <person name="McKernan B."/>
            <person name="McKernan K."/>
            <person name="Mendez-Lago M."/>
            <person name="Minx P."/>
            <person name="Mollenhauer M.U."/>
            <person name="Montooth K."/>
            <person name="Mount S.M."/>
            <person name="Mu X."/>
            <person name="Myers E."/>
            <person name="Negre B."/>
            <person name="Newfeld S."/>
            <person name="Nielsen R."/>
            <person name="Noor M.A."/>
            <person name="O'Grady P."/>
            <person name="Pachter L."/>
            <person name="Papaceit M."/>
            <person name="Parisi M.J."/>
            <person name="Parisi M."/>
            <person name="Parts L."/>
            <person name="Pedersen J.S."/>
            <person name="Pesole G."/>
            <person name="Phillippy A.M."/>
            <person name="Ponting C.P."/>
            <person name="Pop M."/>
            <person name="Porcelli D."/>
            <person name="Powell J.R."/>
            <person name="Prohaska S."/>
            <person name="Pruitt K."/>
            <person name="Puig M."/>
            <person name="Quesneville H."/>
            <person name="Ram K.R."/>
            <person name="Rand D."/>
            <person name="Rasmussen M.D."/>
            <person name="Reed L.K."/>
            <person name="Reenan R."/>
            <person name="Reily A."/>
            <person name="Remington K.A."/>
            <person name="Rieger T.T."/>
            <person name="Ritchie M.G."/>
            <person name="Robin C."/>
            <person name="Rogers Y.H."/>
            <person name="Rohde C."/>
            <person name="Rozas J."/>
            <person name="Rubenfield M.J."/>
            <person name="Ruiz A."/>
            <person name="Russo S."/>
            <person name="Salzberg S.L."/>
            <person name="Sanchez-Gracia A."/>
            <person name="Saranga D.J."/>
            <person name="Sato H."/>
            <person name="Schaeffer S.W."/>
            <person name="Schatz M.C."/>
            <person name="Schlenke T."/>
            <person name="Schwartz R."/>
            <person name="Segarra C."/>
            <person name="Singh R.S."/>
            <person name="Sirot L."/>
            <person name="Sirota M."/>
            <person name="Sisneros N.B."/>
            <person name="Smith C.D."/>
            <person name="Smith T.F."/>
            <person name="Spieth J."/>
            <person name="Stage D.E."/>
            <person name="Stark A."/>
            <person name="Stephan W."/>
            <person name="Strausberg R.L."/>
            <person name="Strempel S."/>
            <person name="Sturgill D."/>
            <person name="Sutton G."/>
            <person name="Sutton G.G."/>
            <person name="Tao W."/>
            <person name="Teichmann S."/>
            <person name="Tobari Y.N."/>
            <person name="Tomimura Y."/>
            <person name="Tsolas J.M."/>
            <person name="Valente V.L."/>
            <person name="Venter E."/>
            <person name="Venter J.C."/>
            <person name="Vicario S."/>
            <person name="Vieira F.G."/>
            <person name="Vilella A.J."/>
            <person name="Villasante A."/>
            <person name="Walenz B."/>
            <person name="Wang J."/>
            <person name="Wasserman M."/>
            <person name="Watts T."/>
            <person name="Wilson D."/>
            <person name="Wilson R.K."/>
            <person name="Wing R.A."/>
            <person name="Wolfner M.F."/>
            <person name="Wong A."/>
            <person name="Wong G.K."/>
            <person name="Wu C.I."/>
            <person name="Wu G."/>
            <person name="Yamamoto D."/>
            <person name="Yang H.P."/>
            <person name="Yang S.P."/>
            <person name="Yorke J.A."/>
            <person name="Yoshida K."/>
            <person name="Zdobnov E."/>
            <person name="Zhang P."/>
            <person name="Zhang Y."/>
            <person name="Zimin A.V."/>
            <person name="Baldwin J."/>
            <person name="Abdouelleil A."/>
            <person name="Abdulkadir J."/>
            <person name="Abebe A."/>
            <person name="Abera B."/>
            <person name="Abreu J."/>
            <person name="Acer S.C."/>
            <person name="Aftuck L."/>
            <person name="Alexander A."/>
            <person name="An P."/>
            <person name="Anderson E."/>
            <person name="Anderson S."/>
            <person name="Arachi H."/>
            <person name="Azer M."/>
            <person name="Bachantsang P."/>
            <person name="Barry A."/>
            <person name="Bayul T."/>
            <person name="Berlin A."/>
            <person name="Bessette D."/>
            <person name="Bloom T."/>
            <person name="Blye J."/>
            <person name="Boguslavskiy L."/>
            <person name="Bonnet C."/>
            <person name="Boukhgalter B."/>
            <person name="Bourzgui I."/>
            <person name="Brown A."/>
            <person name="Cahill P."/>
            <person name="Channer S."/>
            <person name="Cheshatsang Y."/>
            <person name="Chuda L."/>
            <person name="Citroen M."/>
            <person name="Collymore A."/>
            <person name="Cooke P."/>
            <person name="Costello M."/>
            <person name="D'Aco K."/>
            <person name="Daza R."/>
            <person name="De Haan G."/>
            <person name="DeGray S."/>
            <person name="DeMaso C."/>
            <person name="Dhargay N."/>
            <person name="Dooley K."/>
            <person name="Dooley E."/>
            <person name="Doricent M."/>
            <person name="Dorje P."/>
            <person name="Dorjee K."/>
            <person name="Dupes A."/>
            <person name="Elong R."/>
            <person name="Falk J."/>
            <person name="Farina A."/>
            <person name="Faro S."/>
            <person name="Ferguson D."/>
            <person name="Fisher S."/>
            <person name="Foley C.D."/>
            <person name="Franke A."/>
            <person name="Friedrich D."/>
            <person name="Gadbois L."/>
            <person name="Gearin G."/>
            <person name="Gearin C.R."/>
            <person name="Giannoukos G."/>
            <person name="Goode T."/>
            <person name="Graham J."/>
            <person name="Grandbois E."/>
            <person name="Grewal S."/>
            <person name="Gyaltsen K."/>
            <person name="Hafez N."/>
            <person name="Hagos B."/>
            <person name="Hall J."/>
            <person name="Henson C."/>
            <person name="Hollinger A."/>
            <person name="Honan T."/>
            <person name="Huard M.D."/>
            <person name="Hughes L."/>
            <person name="Hurhula B."/>
            <person name="Husby M.E."/>
            <person name="Kamat A."/>
            <person name="Kanga B."/>
            <person name="Kashin S."/>
            <person name="Khazanovich D."/>
            <person name="Kisner P."/>
            <person name="Lance K."/>
            <person name="Lara M."/>
            <person name="Lee W."/>
            <person name="Lennon N."/>
            <person name="Letendre F."/>
            <person name="LeVine R."/>
            <person name="Lipovsky A."/>
            <person name="Liu X."/>
            <person name="Liu J."/>
            <person name="Liu S."/>
            <person name="Lokyitsang T."/>
            <person name="Lokyitsang Y."/>
            <person name="Lubonja R."/>
            <person name="Lui A."/>
            <person name="MacDonald P."/>
            <person name="Magnisalis V."/>
            <person name="Maru K."/>
            <person name="Matthews C."/>
            <person name="McCusker W."/>
            <person name="McDonough S."/>
            <person name="Mehta T."/>
            <person name="Meldrim J."/>
            <person name="Meneus L."/>
            <person name="Mihai O."/>
            <person name="Mihalev A."/>
            <person name="Mihova T."/>
            <person name="Mittelman R."/>
            <person name="Mlenga V."/>
            <person name="Montmayeur A."/>
            <person name="Mulrain L."/>
            <person name="Navidi A."/>
            <person name="Naylor J."/>
            <person name="Negash T."/>
            <person name="Nguyen T."/>
            <person name="Nguyen N."/>
            <person name="Nicol R."/>
            <person name="Norbu C."/>
            <person name="Norbu N."/>
            <person name="Novod N."/>
            <person name="O'Neill B."/>
            <person name="Osman S."/>
            <person name="Markiewicz E."/>
            <person name="Oyono O.L."/>
            <person name="Patti C."/>
            <person name="Phunkhang P."/>
            <person name="Pierre F."/>
            <person name="Priest M."/>
            <person name="Raghuraman S."/>
            <person name="Rege F."/>
            <person name="Reyes R."/>
            <person name="Rise C."/>
            <person name="Rogov P."/>
            <person name="Ross K."/>
            <person name="Ryan E."/>
            <person name="Settipalli S."/>
            <person name="Shea T."/>
            <person name="Sherpa N."/>
            <person name="Shi L."/>
            <person name="Shih D."/>
            <person name="Sparrow T."/>
            <person name="Spaulding J."/>
            <person name="Stalker J."/>
            <person name="Stange-Thomann N."/>
            <person name="Stavropoulos S."/>
            <person name="Stone C."/>
            <person name="Strader C."/>
            <person name="Tesfaye S."/>
            <person name="Thomson T."/>
            <person name="Thoulutsang Y."/>
            <person name="Thoulutsang D."/>
            <person name="Topham K."/>
            <person name="Topping I."/>
            <person name="Tsamla T."/>
            <person name="Vassiliev H."/>
            <person name="Vo A."/>
            <person name="Wangchuk T."/>
            <person name="Wangdi T."/>
            <person name="Weiand M."/>
            <person name="Wilkinson J."/>
            <person name="Wilson A."/>
            <person name="Yadav S."/>
            <person name="Young G."/>
            <person name="Yu Q."/>
            <person name="Zembek L."/>
            <person name="Zhong D."/>
            <person name="Zimmer A."/>
            <person name="Zwirko Z."/>
            <person name="Jaffe D.B."/>
            <person name="Alvarez P."/>
            <person name="Brockman W."/>
            <person name="Butler J."/>
            <person name="Chin C."/>
            <person name="Gnerre S."/>
            <person name="Grabherr M."/>
            <person name="Kleber M."/>
            <person name="Mauceli E."/>
            <person name="MacCallum I."/>
        </authorList>
    </citation>
    <scope>NUCLEOTIDE SEQUENCE [LARGE SCALE GENOMIC DNA]</scope>
    <source>
        <strain evidence="3">white501</strain>
    </source>
</reference>
<accession>B4QAI1</accession>
<sequence>MFNKPKRLNKERQAKNSHFESEPKGKAILMELSGK</sequence>
<evidence type="ECO:0000313" key="2">
    <source>
        <dbReference type="EMBL" id="EDX05598.1"/>
    </source>
</evidence>
<dbReference type="Proteomes" id="UP000000304">
    <property type="component" value="Chromosome 2L"/>
</dbReference>
<evidence type="ECO:0000313" key="3">
    <source>
        <dbReference type="Proteomes" id="UP000000304"/>
    </source>
</evidence>
<name>B4QAI1_DROSI</name>
<feature type="region of interest" description="Disordered" evidence="1">
    <location>
        <begin position="1"/>
        <end position="35"/>
    </location>
</feature>
<proteinExistence type="predicted"/>
<dbReference type="PhylomeDB" id="B4QAI1"/>
<feature type="compositionally biased region" description="Basic and acidic residues" evidence="1">
    <location>
        <begin position="8"/>
        <end position="25"/>
    </location>
</feature>
<protein>
    <submittedName>
        <fullName evidence="2">GD17801</fullName>
    </submittedName>
</protein>
<dbReference type="EMBL" id="CM000361">
    <property type="protein sequence ID" value="EDX05598.1"/>
    <property type="molecule type" value="Genomic_DNA"/>
</dbReference>
<gene>
    <name evidence="2" type="primary">Dsim\GD17801</name>
    <name evidence="2" type="ORF">Dsim_GD17801</name>
</gene>
<keyword evidence="3" id="KW-1185">Reference proteome</keyword>
<dbReference type="HOGENOM" id="CLU_3368994_0_0_1"/>
<dbReference type="AlphaFoldDB" id="B4QAI1"/>
<evidence type="ECO:0000256" key="1">
    <source>
        <dbReference type="SAM" id="MobiDB-lite"/>
    </source>
</evidence>